<evidence type="ECO:0000313" key="3">
    <source>
        <dbReference type="Proteomes" id="UP000270094"/>
    </source>
</evidence>
<gene>
    <name evidence="2" type="ORF">SVUK_LOCUS7459</name>
</gene>
<dbReference type="Proteomes" id="UP000270094">
    <property type="component" value="Unassembled WGS sequence"/>
</dbReference>
<keyword evidence="1" id="KW-0472">Membrane</keyword>
<protein>
    <submittedName>
        <fullName evidence="2">Uncharacterized protein</fullName>
    </submittedName>
</protein>
<evidence type="ECO:0000256" key="1">
    <source>
        <dbReference type="SAM" id="Phobius"/>
    </source>
</evidence>
<dbReference type="AlphaFoldDB" id="A0A3P7IGY2"/>
<name>A0A3P7IGY2_STRVU</name>
<accession>A0A3P7IGY2</accession>
<sequence length="190" mass="21841">MGLYTLFILLLPLVLFLLSLIGIFFLLIRYIADCCKGPGKRKYAMRGCPSRVGAYILGCGGYLALVITVVFVILLVVSFMLAFASMFICMGVFEDKDLRVLFALPRREFRSSISTRNITLTLHDTLYKCKNDYSFFDAINGEQIWAQEELRTRLSALRKTSFRRKIRNFYVNGTLNDDLDAMLLQLRVKF</sequence>
<dbReference type="OrthoDB" id="5873137at2759"/>
<keyword evidence="1" id="KW-0812">Transmembrane</keyword>
<keyword evidence="1" id="KW-1133">Transmembrane helix</keyword>
<keyword evidence="3" id="KW-1185">Reference proteome</keyword>
<dbReference type="EMBL" id="UYYB01025471">
    <property type="protein sequence ID" value="VDM72461.1"/>
    <property type="molecule type" value="Genomic_DNA"/>
</dbReference>
<evidence type="ECO:0000313" key="2">
    <source>
        <dbReference type="EMBL" id="VDM72461.1"/>
    </source>
</evidence>
<reference evidence="2 3" key="1">
    <citation type="submission" date="2018-11" db="EMBL/GenBank/DDBJ databases">
        <authorList>
            <consortium name="Pathogen Informatics"/>
        </authorList>
    </citation>
    <scope>NUCLEOTIDE SEQUENCE [LARGE SCALE GENOMIC DNA]</scope>
</reference>
<feature type="transmembrane region" description="Helical" evidence="1">
    <location>
        <begin position="6"/>
        <end position="31"/>
    </location>
</feature>
<organism evidence="2 3">
    <name type="scientific">Strongylus vulgaris</name>
    <name type="common">Blood worm</name>
    <dbReference type="NCBI Taxonomy" id="40348"/>
    <lineage>
        <taxon>Eukaryota</taxon>
        <taxon>Metazoa</taxon>
        <taxon>Ecdysozoa</taxon>
        <taxon>Nematoda</taxon>
        <taxon>Chromadorea</taxon>
        <taxon>Rhabditida</taxon>
        <taxon>Rhabditina</taxon>
        <taxon>Rhabditomorpha</taxon>
        <taxon>Strongyloidea</taxon>
        <taxon>Strongylidae</taxon>
        <taxon>Strongylus</taxon>
    </lineage>
</organism>
<feature type="transmembrane region" description="Helical" evidence="1">
    <location>
        <begin position="52"/>
        <end position="83"/>
    </location>
</feature>
<proteinExistence type="predicted"/>